<dbReference type="Gene3D" id="6.10.140.2220">
    <property type="match status" value="1"/>
</dbReference>
<evidence type="ECO:0000313" key="8">
    <source>
        <dbReference type="EMBL" id="PVV02010.1"/>
    </source>
</evidence>
<keyword evidence="1" id="KW-0479">Metal-binding</keyword>
<evidence type="ECO:0000256" key="3">
    <source>
        <dbReference type="ARBA" id="ARBA00022833"/>
    </source>
</evidence>
<dbReference type="PANTHER" id="PTHR12197:SF282">
    <property type="entry name" value="SET DOMAIN-CONTAINING PROTEIN"/>
    <property type="match status" value="1"/>
</dbReference>
<evidence type="ECO:0000256" key="4">
    <source>
        <dbReference type="PROSITE-ProRule" id="PRU00134"/>
    </source>
</evidence>
<protein>
    <recommendedName>
        <fullName evidence="10">SET domain-containing protein</fullName>
    </recommendedName>
</protein>
<dbReference type="InterPro" id="IPR011990">
    <property type="entry name" value="TPR-like_helical_dom_sf"/>
</dbReference>
<name>A0A2T9ZBS9_9FUNG</name>
<dbReference type="Gene3D" id="2.170.270.10">
    <property type="entry name" value="SET domain"/>
    <property type="match status" value="1"/>
</dbReference>
<evidence type="ECO:0008006" key="10">
    <source>
        <dbReference type="Google" id="ProtNLM"/>
    </source>
</evidence>
<organism evidence="8 9">
    <name type="scientific">Smittium megazygosporum</name>
    <dbReference type="NCBI Taxonomy" id="133381"/>
    <lineage>
        <taxon>Eukaryota</taxon>
        <taxon>Fungi</taxon>
        <taxon>Fungi incertae sedis</taxon>
        <taxon>Zoopagomycota</taxon>
        <taxon>Kickxellomycotina</taxon>
        <taxon>Harpellomycetes</taxon>
        <taxon>Harpellales</taxon>
        <taxon>Legeriomycetaceae</taxon>
        <taxon>Smittium</taxon>
    </lineage>
</organism>
<dbReference type="AlphaFoldDB" id="A0A2T9ZBS9"/>
<dbReference type="InterPro" id="IPR050869">
    <property type="entry name" value="H3K4_H4K5_MeTrfase"/>
</dbReference>
<evidence type="ECO:0000256" key="1">
    <source>
        <dbReference type="ARBA" id="ARBA00022723"/>
    </source>
</evidence>
<dbReference type="SUPFAM" id="SSF82199">
    <property type="entry name" value="SET domain"/>
    <property type="match status" value="1"/>
</dbReference>
<keyword evidence="2 4" id="KW-0863">Zinc-finger</keyword>
<feature type="domain" description="SET" evidence="6">
    <location>
        <begin position="43"/>
        <end position="311"/>
    </location>
</feature>
<evidence type="ECO:0000256" key="5">
    <source>
        <dbReference type="SAM" id="MobiDB-lite"/>
    </source>
</evidence>
<dbReference type="PANTHER" id="PTHR12197">
    <property type="entry name" value="HISTONE-LYSINE N-METHYLTRANSFERASE SMYD"/>
    <property type="match status" value="1"/>
</dbReference>
<evidence type="ECO:0000259" key="7">
    <source>
        <dbReference type="PROSITE" id="PS50865"/>
    </source>
</evidence>
<feature type="compositionally biased region" description="Low complexity" evidence="5">
    <location>
        <begin position="586"/>
        <end position="606"/>
    </location>
</feature>
<keyword evidence="3" id="KW-0862">Zinc</keyword>
<dbReference type="PROSITE" id="PS50280">
    <property type="entry name" value="SET"/>
    <property type="match status" value="1"/>
</dbReference>
<dbReference type="EMBL" id="MBFS01000658">
    <property type="protein sequence ID" value="PVV02010.1"/>
    <property type="molecule type" value="Genomic_DNA"/>
</dbReference>
<dbReference type="OrthoDB" id="265717at2759"/>
<feature type="compositionally biased region" description="Polar residues" evidence="5">
    <location>
        <begin position="1"/>
        <end position="22"/>
    </location>
</feature>
<dbReference type="InterPro" id="IPR002893">
    <property type="entry name" value="Znf_MYND"/>
</dbReference>
<dbReference type="Proteomes" id="UP000245609">
    <property type="component" value="Unassembled WGS sequence"/>
</dbReference>
<sequence>MVTNTHTSISVSQTQNHQTPTMKSKKVKKQSKVSSFSVAEDSFPVEFKNTLAKGKHLLTKQDIKAGSVVLTEVSPVFIPKYSSSFSLCHSCLEPVPKVSVQRPKSDNPNETETVEEPKFKCESCQFAVYCSTTCMEKEKELHELECNILKGLLSAFAENPSGSDFLRVLLRIHFKIKLQKDTSFVPGSDQETPISLIEETPNHRETFEKGSLEKIASDIRQLTKLVPELNNAKSISNLTTHACRFFSNNTQFYEYFYRGVFDAVGLFPMVSSYVKHSCIPNCIISGEKNGKIVIRALMDIPKGIELTCSQTELYQPREHRRRDLLINRHIWCKCRRCSSTLSKSVDRFMDGIVCKKCHAGLLIFEETKEVEDISDLMKNAAILDDEIKGKNASCSNCGNQISVTALVDILKEAIQKFNVAFNNYRHRNIEQARKLFESYLKEFDSTRTLHVYNSYIVNSLIPLTYCCRALNDYPSAISNCKRAIEYMTNSGALPKNYPDITELRVTLGELLLEYAQKKTSTGGWSQIQRNVIKRHYAEAKKVLQTALEEREIVVGKQHHRYIQLLTYINFVDRASQEFESPQTAANPQQNPTKKGNQQTKTQTGKENTSKKTIKKVLKKPPQEILDQIASKSFA</sequence>
<feature type="domain" description="MYND-type" evidence="7">
    <location>
        <begin position="88"/>
        <end position="146"/>
    </location>
</feature>
<dbReference type="SUPFAM" id="SSF144232">
    <property type="entry name" value="HIT/MYND zinc finger-like"/>
    <property type="match status" value="1"/>
</dbReference>
<reference evidence="8 9" key="1">
    <citation type="journal article" date="2018" name="MBio">
        <title>Comparative Genomics Reveals the Core Gene Toolbox for the Fungus-Insect Symbiosis.</title>
        <authorList>
            <person name="Wang Y."/>
            <person name="Stata M."/>
            <person name="Wang W."/>
            <person name="Stajich J.E."/>
            <person name="White M.M."/>
            <person name="Moncalvo J.M."/>
        </authorList>
    </citation>
    <scope>NUCLEOTIDE SEQUENCE [LARGE SCALE GENOMIC DNA]</scope>
    <source>
        <strain evidence="8 9">SC-DP-2</strain>
    </source>
</reference>
<feature type="region of interest" description="Disordered" evidence="5">
    <location>
        <begin position="1"/>
        <end position="27"/>
    </location>
</feature>
<dbReference type="STRING" id="133381.A0A2T9ZBS9"/>
<evidence type="ECO:0000259" key="6">
    <source>
        <dbReference type="PROSITE" id="PS50280"/>
    </source>
</evidence>
<dbReference type="InterPro" id="IPR046341">
    <property type="entry name" value="SET_dom_sf"/>
</dbReference>
<keyword evidence="9" id="KW-1185">Reference proteome</keyword>
<accession>A0A2T9ZBS9</accession>
<evidence type="ECO:0000313" key="9">
    <source>
        <dbReference type="Proteomes" id="UP000245609"/>
    </source>
</evidence>
<dbReference type="SUPFAM" id="SSF48452">
    <property type="entry name" value="TPR-like"/>
    <property type="match status" value="1"/>
</dbReference>
<dbReference type="CDD" id="cd20071">
    <property type="entry name" value="SET_SMYD"/>
    <property type="match status" value="1"/>
</dbReference>
<dbReference type="Gene3D" id="1.25.40.10">
    <property type="entry name" value="Tetratricopeptide repeat domain"/>
    <property type="match status" value="1"/>
</dbReference>
<evidence type="ECO:0000256" key="2">
    <source>
        <dbReference type="ARBA" id="ARBA00022771"/>
    </source>
</evidence>
<feature type="region of interest" description="Disordered" evidence="5">
    <location>
        <begin position="578"/>
        <end position="617"/>
    </location>
</feature>
<dbReference type="SMART" id="SM00317">
    <property type="entry name" value="SET"/>
    <property type="match status" value="1"/>
</dbReference>
<dbReference type="Gene3D" id="1.10.220.160">
    <property type="match status" value="1"/>
</dbReference>
<dbReference type="PROSITE" id="PS50865">
    <property type="entry name" value="ZF_MYND_2"/>
    <property type="match status" value="1"/>
</dbReference>
<dbReference type="GO" id="GO:0008270">
    <property type="term" value="F:zinc ion binding"/>
    <property type="evidence" value="ECO:0007669"/>
    <property type="project" value="UniProtKB-KW"/>
</dbReference>
<comment type="caution">
    <text evidence="8">The sequence shown here is derived from an EMBL/GenBank/DDBJ whole genome shotgun (WGS) entry which is preliminary data.</text>
</comment>
<dbReference type="InterPro" id="IPR001214">
    <property type="entry name" value="SET_dom"/>
</dbReference>
<proteinExistence type="predicted"/>
<gene>
    <name evidence="8" type="ORF">BB560_003547</name>
</gene>
<dbReference type="Pfam" id="PF00856">
    <property type="entry name" value="SET"/>
    <property type="match status" value="1"/>
</dbReference>